<name>A0A2Z5Y2R2_9ENTE</name>
<dbReference type="RefSeq" id="WP_013773804.1">
    <property type="nucleotide sequence ID" value="NZ_AP018492.1"/>
</dbReference>
<protein>
    <submittedName>
        <fullName evidence="1">Uncharacterized protein</fullName>
    </submittedName>
</protein>
<dbReference type="AlphaFoldDB" id="A0A2Z5Y2R2"/>
<organism evidence="1 2">
    <name type="scientific">Melissococcus plutonius</name>
    <dbReference type="NCBI Taxonomy" id="33970"/>
    <lineage>
        <taxon>Bacteria</taxon>
        <taxon>Bacillati</taxon>
        <taxon>Bacillota</taxon>
        <taxon>Bacilli</taxon>
        <taxon>Lactobacillales</taxon>
        <taxon>Enterococcaceae</taxon>
        <taxon>Melissococcus</taxon>
    </lineage>
</organism>
<gene>
    <name evidence="1" type="ORF">DAT561_1033</name>
</gene>
<dbReference type="EMBL" id="AP018492">
    <property type="protein sequence ID" value="BBC61145.1"/>
    <property type="molecule type" value="Genomic_DNA"/>
</dbReference>
<sequence>MSLKEKITDTTERLYDLANNGRYHVEVNMFPRKKDTNKKIGIHAVSTRNTSHNKKWRAKN</sequence>
<accession>A0A2Z5Y2R2</accession>
<evidence type="ECO:0000313" key="1">
    <source>
        <dbReference type="EMBL" id="BBC61145.1"/>
    </source>
</evidence>
<dbReference type="OMA" id="HTKKWMA"/>
<dbReference type="GeneID" id="57043582"/>
<dbReference type="Proteomes" id="UP000269226">
    <property type="component" value="Chromosome"/>
</dbReference>
<reference evidence="1 2" key="1">
    <citation type="submission" date="2018-01" db="EMBL/GenBank/DDBJ databases">
        <title>Whole genome sequence of Melissococcus plutonius DAT561.</title>
        <authorList>
            <person name="Okumura K."/>
            <person name="Takamatsu D."/>
            <person name="Okura M."/>
        </authorList>
    </citation>
    <scope>NUCLEOTIDE SEQUENCE [LARGE SCALE GENOMIC DNA]</scope>
    <source>
        <strain evidence="1 2">DAT561</strain>
    </source>
</reference>
<proteinExistence type="predicted"/>
<evidence type="ECO:0000313" key="2">
    <source>
        <dbReference type="Proteomes" id="UP000269226"/>
    </source>
</evidence>